<dbReference type="PANTHER" id="PTHR31661">
    <property type="entry name" value="SIMILAR TO CDNA SEQUENCE BC052040"/>
    <property type="match status" value="1"/>
</dbReference>
<organism evidence="7 8">
    <name type="scientific">Edaphochlamys debaryana</name>
    <dbReference type="NCBI Taxonomy" id="47281"/>
    <lineage>
        <taxon>Eukaryota</taxon>
        <taxon>Viridiplantae</taxon>
        <taxon>Chlorophyta</taxon>
        <taxon>core chlorophytes</taxon>
        <taxon>Chlorophyceae</taxon>
        <taxon>CS clade</taxon>
        <taxon>Chlamydomonadales</taxon>
        <taxon>Chlamydomonadales incertae sedis</taxon>
        <taxon>Edaphochlamys</taxon>
    </lineage>
</organism>
<reference evidence="7" key="1">
    <citation type="journal article" date="2020" name="bioRxiv">
        <title>Comparative genomics of Chlamydomonas.</title>
        <authorList>
            <person name="Craig R.J."/>
            <person name="Hasan A.R."/>
            <person name="Ness R.W."/>
            <person name="Keightley P.D."/>
        </authorList>
    </citation>
    <scope>NUCLEOTIDE SEQUENCE</scope>
    <source>
        <strain evidence="7">CCAP 11/70</strain>
    </source>
</reference>
<dbReference type="Proteomes" id="UP000612055">
    <property type="component" value="Unassembled WGS sequence"/>
</dbReference>
<accession>A0A835YB22</accession>
<evidence type="ECO:0000256" key="4">
    <source>
        <dbReference type="ARBA" id="ARBA00023242"/>
    </source>
</evidence>
<dbReference type="GO" id="GO:0005737">
    <property type="term" value="C:cytoplasm"/>
    <property type="evidence" value="ECO:0007669"/>
    <property type="project" value="UniProtKB-SubCell"/>
</dbReference>
<dbReference type="OrthoDB" id="1272at2759"/>
<feature type="compositionally biased region" description="Low complexity" evidence="6">
    <location>
        <begin position="250"/>
        <end position="282"/>
    </location>
</feature>
<comment type="caution">
    <text evidence="7">The sequence shown here is derived from an EMBL/GenBank/DDBJ whole genome shotgun (WGS) entry which is preliminary data.</text>
</comment>
<evidence type="ECO:0000313" key="7">
    <source>
        <dbReference type="EMBL" id="KAG2498008.1"/>
    </source>
</evidence>
<dbReference type="EMBL" id="JAEHOE010000012">
    <property type="protein sequence ID" value="KAG2498008.1"/>
    <property type="molecule type" value="Genomic_DNA"/>
</dbReference>
<protein>
    <recommendedName>
        <fullName evidence="5">CDAN1-interacting nuclease 1</fullName>
    </recommendedName>
</protein>
<dbReference type="Pfam" id="PF14811">
    <property type="entry name" value="TPD"/>
    <property type="match status" value="1"/>
</dbReference>
<sequence length="322" mass="35674">MYGQEQQYKVIRSHHLHKASVMQYLERYMSGDDILQLSADVDFPPCMLLRRMLERLIDAPKQAVGEVLRHPERLDAALVPGAPPELIARLRADVVRCVHADCSYSPLSDVAKQATGLEYELYLQQRLAAARLPFWSESELRQLGFHKTPDCKLKVPMAVRTRSGSEHLVCWVDSKATFGDARTHVKQVEEQYATYVNRYGPGMVIYWFGFVESLNTDPLVLLCDDFPEEGAIIRIQDCLADPKAAAAKPQPQPLAAAAKPAAVQPQALDQVQAQAQTQATPAMEPKGGARSTDDAAEPKAVVEGTEPTGGWWVGALSWRGRV</sequence>
<name>A0A835YB22_9CHLO</name>
<evidence type="ECO:0000256" key="1">
    <source>
        <dbReference type="ARBA" id="ARBA00004123"/>
    </source>
</evidence>
<comment type="subcellular location">
    <subcellularLocation>
        <location evidence="2">Cytoplasm</location>
    </subcellularLocation>
    <subcellularLocation>
        <location evidence="1">Nucleus</location>
    </subcellularLocation>
</comment>
<keyword evidence="4" id="KW-0539">Nucleus</keyword>
<proteinExistence type="predicted"/>
<evidence type="ECO:0000313" key="8">
    <source>
        <dbReference type="Proteomes" id="UP000612055"/>
    </source>
</evidence>
<dbReference type="AlphaFoldDB" id="A0A835YB22"/>
<dbReference type="GO" id="GO:0005634">
    <property type="term" value="C:nucleus"/>
    <property type="evidence" value="ECO:0007669"/>
    <property type="project" value="UniProtKB-SubCell"/>
</dbReference>
<evidence type="ECO:0000256" key="6">
    <source>
        <dbReference type="SAM" id="MobiDB-lite"/>
    </source>
</evidence>
<feature type="region of interest" description="Disordered" evidence="6">
    <location>
        <begin position="250"/>
        <end position="307"/>
    </location>
</feature>
<evidence type="ECO:0000256" key="3">
    <source>
        <dbReference type="ARBA" id="ARBA00022490"/>
    </source>
</evidence>
<keyword evidence="3" id="KW-0963">Cytoplasm</keyword>
<dbReference type="InterPro" id="IPR029404">
    <property type="entry name" value="CDIN1"/>
</dbReference>
<evidence type="ECO:0000256" key="5">
    <source>
        <dbReference type="ARBA" id="ARBA00023480"/>
    </source>
</evidence>
<keyword evidence="8" id="KW-1185">Reference proteome</keyword>
<evidence type="ECO:0000256" key="2">
    <source>
        <dbReference type="ARBA" id="ARBA00004496"/>
    </source>
</evidence>
<gene>
    <name evidence="7" type="ORF">HYH03_004266</name>
</gene>
<dbReference type="PANTHER" id="PTHR31661:SF1">
    <property type="entry name" value="CDAN1-INTERACTING NUCLEASE 1"/>
    <property type="match status" value="1"/>
</dbReference>